<dbReference type="Gene3D" id="3.90.79.10">
    <property type="entry name" value="Nucleoside Triphosphate Pyrophosphohydrolase"/>
    <property type="match status" value="1"/>
</dbReference>
<keyword evidence="2" id="KW-1185">Reference proteome</keyword>
<reference evidence="1 2" key="1">
    <citation type="submission" date="2020-08" db="EMBL/GenBank/DDBJ databases">
        <title>A Genomic Blueprint of the Chicken Gut Microbiome.</title>
        <authorList>
            <person name="Gilroy R."/>
            <person name="Ravi A."/>
            <person name="Getino M."/>
            <person name="Pursley I."/>
            <person name="Horton D.L."/>
            <person name="Alikhan N.-F."/>
            <person name="Baker D."/>
            <person name="Gharbi K."/>
            <person name="Hall N."/>
            <person name="Watson M."/>
            <person name="Adriaenssens E.M."/>
            <person name="Foster-Nyarko E."/>
            <person name="Jarju S."/>
            <person name="Secka A."/>
            <person name="Antonio M."/>
            <person name="Oren A."/>
            <person name="Chaudhuri R."/>
            <person name="La Ragione R.M."/>
            <person name="Hildebrand F."/>
            <person name="Pallen M.J."/>
        </authorList>
    </citation>
    <scope>NUCLEOTIDE SEQUENCE [LARGE SCALE GENOMIC DNA]</scope>
    <source>
        <strain evidence="1 2">Sa3CVN1</strain>
    </source>
</reference>
<protein>
    <recommendedName>
        <fullName evidence="3">Nudix hydrolase domain-containing protein</fullName>
    </recommendedName>
</protein>
<evidence type="ECO:0000313" key="1">
    <source>
        <dbReference type="EMBL" id="MBD7910477.1"/>
    </source>
</evidence>
<dbReference type="RefSeq" id="WP_143314928.1">
    <property type="nucleotide sequence ID" value="NZ_JACSRA010000004.1"/>
</dbReference>
<proteinExistence type="predicted"/>
<sequence>MAKVIGCSLIIKDDFHNILLLKKKVKRGEVEVWSLLTQKLRGKESHDKCIARGAKDILKSVIFDVEPVKEYIVNSDEDECVMVYTGRIKEKAVLDKAYKECKWIGYRNLEDYNILPYEKQILLDFFEK</sequence>
<name>A0ABR8PQN0_9CLOT</name>
<gene>
    <name evidence="1" type="ORF">H9661_03800</name>
</gene>
<evidence type="ECO:0000313" key="2">
    <source>
        <dbReference type="Proteomes" id="UP000627781"/>
    </source>
</evidence>
<evidence type="ECO:0008006" key="3">
    <source>
        <dbReference type="Google" id="ProtNLM"/>
    </source>
</evidence>
<organism evidence="1 2">
    <name type="scientific">Clostridium cibarium</name>
    <dbReference type="NCBI Taxonomy" id="2762247"/>
    <lineage>
        <taxon>Bacteria</taxon>
        <taxon>Bacillati</taxon>
        <taxon>Bacillota</taxon>
        <taxon>Clostridia</taxon>
        <taxon>Eubacteriales</taxon>
        <taxon>Clostridiaceae</taxon>
        <taxon>Clostridium</taxon>
    </lineage>
</organism>
<dbReference type="Proteomes" id="UP000627781">
    <property type="component" value="Unassembled WGS sequence"/>
</dbReference>
<accession>A0ABR8PQN0</accession>
<dbReference type="EMBL" id="JACSRA010000004">
    <property type="protein sequence ID" value="MBD7910477.1"/>
    <property type="molecule type" value="Genomic_DNA"/>
</dbReference>
<comment type="caution">
    <text evidence="1">The sequence shown here is derived from an EMBL/GenBank/DDBJ whole genome shotgun (WGS) entry which is preliminary data.</text>
</comment>